<evidence type="ECO:0000256" key="1">
    <source>
        <dbReference type="ARBA" id="ARBA00004401"/>
    </source>
</evidence>
<dbReference type="Pfam" id="PF04999">
    <property type="entry name" value="FtsL"/>
    <property type="match status" value="1"/>
</dbReference>
<comment type="subcellular location">
    <subcellularLocation>
        <location evidence="8">Cell inner membrane</location>
        <topology evidence="8">Single-pass type II membrane protein</topology>
    </subcellularLocation>
    <subcellularLocation>
        <location evidence="1">Cell membrane</location>
        <topology evidence="1">Single-pass type II membrane protein</topology>
    </subcellularLocation>
    <text evidence="8">Localizes to the division septum where it forms a ring structure.</text>
</comment>
<sequence length="106" mass="12046">MAGNERYPLGQEIFEDLIGRNKFALLLLALIVVTALATVWITAQTRLVTAEQGKLVKANRKLENQYIHLQLEENSASRENRINAFAIKAELQSIKKDQEVILLEKK</sequence>
<comment type="function">
    <text evidence="8">Essential cell division protein. May link together the upstream cell division proteins, which are predominantly cytoplasmic, with the downstream cell division proteins, which are predominantly periplasmic.</text>
</comment>
<evidence type="ECO:0000256" key="9">
    <source>
        <dbReference type="NCBIfam" id="TIGR02209"/>
    </source>
</evidence>
<keyword evidence="2 8" id="KW-1003">Cell membrane</keyword>
<evidence type="ECO:0000313" key="11">
    <source>
        <dbReference type="Proteomes" id="UP000253999"/>
    </source>
</evidence>
<dbReference type="PANTHER" id="PTHR37479">
    <property type="entry name" value="CELL DIVISION PROTEIN FTSL"/>
    <property type="match status" value="1"/>
</dbReference>
<feature type="transmembrane region" description="Helical" evidence="8">
    <location>
        <begin position="23"/>
        <end position="43"/>
    </location>
</feature>
<accession>A0A369ZEB8</accession>
<evidence type="ECO:0000256" key="8">
    <source>
        <dbReference type="HAMAP-Rule" id="MF_00910"/>
    </source>
</evidence>
<organism evidence="10 11">
    <name type="scientific">Haemophilus parahaemolyticus</name>
    <dbReference type="NCBI Taxonomy" id="735"/>
    <lineage>
        <taxon>Bacteria</taxon>
        <taxon>Pseudomonadati</taxon>
        <taxon>Pseudomonadota</taxon>
        <taxon>Gammaproteobacteria</taxon>
        <taxon>Pasteurellales</taxon>
        <taxon>Pasteurellaceae</taxon>
        <taxon>Haemophilus</taxon>
    </lineage>
</organism>
<dbReference type="EMBL" id="QEQD01000007">
    <property type="protein sequence ID" value="RDF02647.1"/>
    <property type="molecule type" value="Genomic_DNA"/>
</dbReference>
<protein>
    <recommendedName>
        <fullName evidence="8 9">Cell division protein FtsL</fullName>
    </recommendedName>
</protein>
<dbReference type="STRING" id="735.B0185_06910"/>
<evidence type="ECO:0000313" key="10">
    <source>
        <dbReference type="EMBL" id="RDF02647.1"/>
    </source>
</evidence>
<evidence type="ECO:0000256" key="2">
    <source>
        <dbReference type="ARBA" id="ARBA00022475"/>
    </source>
</evidence>
<keyword evidence="5 8" id="KW-1133">Transmembrane helix</keyword>
<comment type="similarity">
    <text evidence="8">Belongs to the FtsL family.</text>
</comment>
<dbReference type="GO" id="GO:0043093">
    <property type="term" value="P:FtsZ-dependent cytokinesis"/>
    <property type="evidence" value="ECO:0007669"/>
    <property type="project" value="UniProtKB-UniRule"/>
</dbReference>
<comment type="subunit">
    <text evidence="8">Part of a complex composed of FtsB, FtsL and FtsQ.</text>
</comment>
<name>A0A369ZEB8_HAEPH</name>
<keyword evidence="6 8" id="KW-0472">Membrane</keyword>
<dbReference type="GO" id="GO:0032153">
    <property type="term" value="C:cell division site"/>
    <property type="evidence" value="ECO:0007669"/>
    <property type="project" value="UniProtKB-UniRule"/>
</dbReference>
<keyword evidence="8" id="KW-0997">Cell inner membrane</keyword>
<dbReference type="Proteomes" id="UP000253999">
    <property type="component" value="Unassembled WGS sequence"/>
</dbReference>
<dbReference type="GO" id="GO:0005886">
    <property type="term" value="C:plasma membrane"/>
    <property type="evidence" value="ECO:0007669"/>
    <property type="project" value="UniProtKB-SubCell"/>
</dbReference>
<dbReference type="HAMAP" id="MF_00910">
    <property type="entry name" value="FtsL"/>
    <property type="match status" value="1"/>
</dbReference>
<dbReference type="AlphaFoldDB" id="A0A369ZEB8"/>
<evidence type="ECO:0000256" key="3">
    <source>
        <dbReference type="ARBA" id="ARBA00022618"/>
    </source>
</evidence>
<evidence type="ECO:0000256" key="4">
    <source>
        <dbReference type="ARBA" id="ARBA00022692"/>
    </source>
</evidence>
<comment type="caution">
    <text evidence="10">The sequence shown here is derived from an EMBL/GenBank/DDBJ whole genome shotgun (WGS) entry which is preliminary data.</text>
</comment>
<keyword evidence="4 8" id="KW-0812">Transmembrane</keyword>
<dbReference type="PANTHER" id="PTHR37479:SF1">
    <property type="entry name" value="CELL DIVISION PROTEIN FTSL"/>
    <property type="match status" value="1"/>
</dbReference>
<proteinExistence type="inferred from homology"/>
<dbReference type="NCBIfam" id="TIGR02209">
    <property type="entry name" value="ftsL_broad"/>
    <property type="match status" value="1"/>
</dbReference>
<evidence type="ECO:0000256" key="7">
    <source>
        <dbReference type="ARBA" id="ARBA00023306"/>
    </source>
</evidence>
<gene>
    <name evidence="8 10" type="primary">ftsL</name>
    <name evidence="10" type="ORF">DPV98_07310</name>
</gene>
<evidence type="ECO:0000256" key="6">
    <source>
        <dbReference type="ARBA" id="ARBA00023136"/>
    </source>
</evidence>
<keyword evidence="7 8" id="KW-0131">Cell cycle</keyword>
<dbReference type="InterPro" id="IPR011922">
    <property type="entry name" value="Cell_div_FtsL"/>
</dbReference>
<reference evidence="10 11" key="1">
    <citation type="submission" date="2018-05" db="EMBL/GenBank/DDBJ databases">
        <title>Draft Genome Sequences for a Diverse set of 7 Haemophilus Species.</title>
        <authorList>
            <person name="Nichols M."/>
            <person name="Topaz N."/>
            <person name="Wang X."/>
            <person name="Wang X."/>
            <person name="Boxrud D."/>
        </authorList>
    </citation>
    <scope>NUCLEOTIDE SEQUENCE [LARGE SCALE GENOMIC DNA]</scope>
    <source>
        <strain evidence="10 11">C2010039593</strain>
    </source>
</reference>
<evidence type="ECO:0000256" key="5">
    <source>
        <dbReference type="ARBA" id="ARBA00022989"/>
    </source>
</evidence>
<dbReference type="RefSeq" id="WP_111313243.1">
    <property type="nucleotide sequence ID" value="NZ_QEQD01000007.1"/>
</dbReference>
<keyword evidence="3 8" id="KW-0132">Cell division</keyword>